<feature type="transmembrane region" description="Helical" evidence="1">
    <location>
        <begin position="400"/>
        <end position="423"/>
    </location>
</feature>
<protein>
    <recommendedName>
        <fullName evidence="4">Glycosyltransferase RgtA/B/C/D-like domain-containing protein</fullName>
    </recommendedName>
</protein>
<evidence type="ECO:0000313" key="3">
    <source>
        <dbReference type="Proteomes" id="UP000033607"/>
    </source>
</evidence>
<gene>
    <name evidence="2" type="ORF">WN50_20270</name>
</gene>
<feature type="transmembrane region" description="Helical" evidence="1">
    <location>
        <begin position="98"/>
        <end position="116"/>
    </location>
</feature>
<dbReference type="RefSeq" id="WP_046280399.1">
    <property type="nucleotide sequence ID" value="NZ_LATL02000079.1"/>
</dbReference>
<keyword evidence="1" id="KW-1133">Transmembrane helix</keyword>
<feature type="transmembrane region" description="Helical" evidence="1">
    <location>
        <begin position="122"/>
        <end position="150"/>
    </location>
</feature>
<feature type="transmembrane region" description="Helical" evidence="1">
    <location>
        <begin position="231"/>
        <end position="249"/>
    </location>
</feature>
<keyword evidence="1" id="KW-0472">Membrane</keyword>
<evidence type="ECO:0000256" key="1">
    <source>
        <dbReference type="SAM" id="Phobius"/>
    </source>
</evidence>
<evidence type="ECO:0000313" key="2">
    <source>
        <dbReference type="EMBL" id="KKD36362.1"/>
    </source>
</evidence>
<dbReference type="OrthoDB" id="5443342at2"/>
<reference evidence="2 3" key="1">
    <citation type="submission" date="2015-06" db="EMBL/GenBank/DDBJ databases">
        <title>Draft genome assembly of filamentous brackish cyanobacterium Limnoraphis robusta strain CS-951.</title>
        <authorList>
            <person name="Willis A."/>
            <person name="Parks M."/>
            <person name="Burford M.A."/>
        </authorList>
    </citation>
    <scope>NUCLEOTIDE SEQUENCE [LARGE SCALE GENOMIC DNA]</scope>
    <source>
        <strain evidence="2 3">CS-951</strain>
    </source>
</reference>
<dbReference type="Proteomes" id="UP000033607">
    <property type="component" value="Unassembled WGS sequence"/>
</dbReference>
<organism evidence="2 3">
    <name type="scientific">Limnoraphis robusta CS-951</name>
    <dbReference type="NCBI Taxonomy" id="1637645"/>
    <lineage>
        <taxon>Bacteria</taxon>
        <taxon>Bacillati</taxon>
        <taxon>Cyanobacteriota</taxon>
        <taxon>Cyanophyceae</taxon>
        <taxon>Oscillatoriophycideae</taxon>
        <taxon>Oscillatoriales</taxon>
        <taxon>Sirenicapillariaceae</taxon>
        <taxon>Limnoraphis</taxon>
    </lineage>
</organism>
<accession>A0A0F5YCK2</accession>
<keyword evidence="1" id="KW-0812">Transmembrane</keyword>
<dbReference type="PATRIC" id="fig|1637645.4.peg.1562"/>
<sequence>MILTIFQIPILPVQSFLTRSSTKIGRSSIKFWLSLSLTFATIYSLLAVQEAFSSEYVIQDDARKHIFWMQRFLDAELFTDDLIADYFQSVAPEGYRSLYWLFTHLGIDPIFIGKIIPLGLDIVATFYCFYVALELLPLPLSGFISSILLNQQLWFNDDLVSGTPRSFVYPLFLGFLYYLLRKSVLGVAIFIALLGLFYPQAVLISAGILILRLFDWNKKSVRLTNDIKNPWVSIIGLGITFIVVLYYAATSSEFAPVISVAEAKTMSEFGGAGNSAFFQDNLWDFFITGQRSGLFPKYLFRPPLMIAGLLLPLLFLFKARLPLLQKITPNINILPSVLISSISWFIAAHLMLFKLHLPSRYTCYTFRLCLALAAGISLCVLLDIVLTWASQYPRKKAKRVIAFSLTVCLGLGIILGSCFWGKFPKTSFIFAKETEIYHFFSQQPKDTLIASISKVADNIPSFSQRSVWVAWEYAIPYHLGYYSQIQQRAMELIKAQYSSDLTVVQNLIKTHQFDFIVLDNIAFTPEYLLKNHWLRQWYHSLGQEILADFEQGKTPALSQTLQQCSVLTTEKVMVLEADCLMEL</sequence>
<evidence type="ECO:0008006" key="4">
    <source>
        <dbReference type="Google" id="ProtNLM"/>
    </source>
</evidence>
<feature type="transmembrane region" description="Helical" evidence="1">
    <location>
        <begin position="31"/>
        <end position="48"/>
    </location>
</feature>
<dbReference type="AlphaFoldDB" id="A0A0F5YCK2"/>
<feature type="transmembrane region" description="Helical" evidence="1">
    <location>
        <begin position="298"/>
        <end position="319"/>
    </location>
</feature>
<comment type="caution">
    <text evidence="2">The sequence shown here is derived from an EMBL/GenBank/DDBJ whole genome shotgun (WGS) entry which is preliminary data.</text>
</comment>
<feature type="transmembrane region" description="Helical" evidence="1">
    <location>
        <begin position="186"/>
        <end position="211"/>
    </location>
</feature>
<name>A0A0F5YCK2_9CYAN</name>
<feature type="transmembrane region" description="Helical" evidence="1">
    <location>
        <begin position="331"/>
        <end position="352"/>
    </location>
</feature>
<feature type="transmembrane region" description="Helical" evidence="1">
    <location>
        <begin position="364"/>
        <end position="388"/>
    </location>
</feature>
<dbReference type="EMBL" id="LATL02000079">
    <property type="protein sequence ID" value="KKD36362.1"/>
    <property type="molecule type" value="Genomic_DNA"/>
</dbReference>
<proteinExistence type="predicted"/>